<dbReference type="Proteomes" id="UP000594638">
    <property type="component" value="Unassembled WGS sequence"/>
</dbReference>
<keyword evidence="2" id="KW-1185">Reference proteome</keyword>
<reference evidence="1 2" key="1">
    <citation type="submission" date="2019-12" db="EMBL/GenBank/DDBJ databases">
        <authorList>
            <person name="Alioto T."/>
            <person name="Alioto T."/>
            <person name="Gomez Garrido J."/>
        </authorList>
    </citation>
    <scope>NUCLEOTIDE SEQUENCE [LARGE SCALE GENOMIC DNA]</scope>
</reference>
<feature type="non-terminal residue" evidence="1">
    <location>
        <position position="1"/>
    </location>
</feature>
<sequence length="128" mass="14950">LYLFFDLEDFVNFSAFASFCRSRFYFFNCGREVLTDIRFESGNWWKKFLHILGKNSILHFCNHREDIFFAELVDDVRHELTLPRLEKDELMSTKPVPKIAELLLVDPIWAAFCSKAVAGMEAGRFVSG</sequence>
<protein>
    <submittedName>
        <fullName evidence="1">Uncharacterized protein</fullName>
    </submittedName>
</protein>
<accession>A0A8S0SYY3</accession>
<organism evidence="1 2">
    <name type="scientific">Olea europaea subsp. europaea</name>
    <dbReference type="NCBI Taxonomy" id="158383"/>
    <lineage>
        <taxon>Eukaryota</taxon>
        <taxon>Viridiplantae</taxon>
        <taxon>Streptophyta</taxon>
        <taxon>Embryophyta</taxon>
        <taxon>Tracheophyta</taxon>
        <taxon>Spermatophyta</taxon>
        <taxon>Magnoliopsida</taxon>
        <taxon>eudicotyledons</taxon>
        <taxon>Gunneridae</taxon>
        <taxon>Pentapetalae</taxon>
        <taxon>asterids</taxon>
        <taxon>lamiids</taxon>
        <taxon>Lamiales</taxon>
        <taxon>Oleaceae</taxon>
        <taxon>Oleeae</taxon>
        <taxon>Olea</taxon>
    </lineage>
</organism>
<dbReference type="EMBL" id="CACTIH010005557">
    <property type="protein sequence ID" value="CAA2997464.1"/>
    <property type="molecule type" value="Genomic_DNA"/>
</dbReference>
<evidence type="ECO:0000313" key="1">
    <source>
        <dbReference type="EMBL" id="CAA2997464.1"/>
    </source>
</evidence>
<dbReference type="AlphaFoldDB" id="A0A8S0SYY3"/>
<gene>
    <name evidence="1" type="ORF">OLEA9_A058359</name>
</gene>
<proteinExistence type="predicted"/>
<name>A0A8S0SYY3_OLEEU</name>
<comment type="caution">
    <text evidence="1">The sequence shown here is derived from an EMBL/GenBank/DDBJ whole genome shotgun (WGS) entry which is preliminary data.</text>
</comment>
<evidence type="ECO:0000313" key="2">
    <source>
        <dbReference type="Proteomes" id="UP000594638"/>
    </source>
</evidence>